<evidence type="ECO:0000313" key="2">
    <source>
        <dbReference type="EMBL" id="GMR39377.1"/>
    </source>
</evidence>
<sequence>KLFLGSLLLAVSFAVPLVSEETVRNELVDAVRTQAISVANDRLNDAALTADTLNLIHQHDSIAEYLTQIYNGLHR</sequence>
<reference evidence="3" key="1">
    <citation type="submission" date="2022-10" db="EMBL/GenBank/DDBJ databases">
        <title>Genome assembly of Pristionchus species.</title>
        <authorList>
            <person name="Yoshida K."/>
            <person name="Sommer R.J."/>
        </authorList>
    </citation>
    <scope>NUCLEOTIDE SEQUENCE [LARGE SCALE GENOMIC DNA]</scope>
    <source>
        <strain evidence="3">RS5460</strain>
    </source>
</reference>
<dbReference type="EMBL" id="BTRK01000002">
    <property type="protein sequence ID" value="GMR39377.1"/>
    <property type="molecule type" value="Genomic_DNA"/>
</dbReference>
<organism evidence="2 3">
    <name type="scientific">Pristionchus mayeri</name>
    <dbReference type="NCBI Taxonomy" id="1317129"/>
    <lineage>
        <taxon>Eukaryota</taxon>
        <taxon>Metazoa</taxon>
        <taxon>Ecdysozoa</taxon>
        <taxon>Nematoda</taxon>
        <taxon>Chromadorea</taxon>
        <taxon>Rhabditida</taxon>
        <taxon>Rhabditina</taxon>
        <taxon>Diplogasteromorpha</taxon>
        <taxon>Diplogasteroidea</taxon>
        <taxon>Neodiplogasteridae</taxon>
        <taxon>Pristionchus</taxon>
    </lineage>
</organism>
<protein>
    <submittedName>
        <fullName evidence="2">Uncharacterized protein</fullName>
    </submittedName>
</protein>
<name>A0AAN5CDD8_9BILA</name>
<evidence type="ECO:0000256" key="1">
    <source>
        <dbReference type="SAM" id="SignalP"/>
    </source>
</evidence>
<keyword evidence="1" id="KW-0732">Signal</keyword>
<keyword evidence="3" id="KW-1185">Reference proteome</keyword>
<dbReference type="Proteomes" id="UP001328107">
    <property type="component" value="Unassembled WGS sequence"/>
</dbReference>
<accession>A0AAN5CDD8</accession>
<evidence type="ECO:0000313" key="3">
    <source>
        <dbReference type="Proteomes" id="UP001328107"/>
    </source>
</evidence>
<feature type="chain" id="PRO_5042901086" evidence="1">
    <location>
        <begin position="21"/>
        <end position="75"/>
    </location>
</feature>
<comment type="caution">
    <text evidence="2">The sequence shown here is derived from an EMBL/GenBank/DDBJ whole genome shotgun (WGS) entry which is preliminary data.</text>
</comment>
<feature type="non-terminal residue" evidence="2">
    <location>
        <position position="1"/>
    </location>
</feature>
<feature type="signal peptide" evidence="1">
    <location>
        <begin position="1"/>
        <end position="20"/>
    </location>
</feature>
<proteinExistence type="predicted"/>
<gene>
    <name evidence="2" type="ORF">PMAYCL1PPCAC_09572</name>
</gene>
<dbReference type="AlphaFoldDB" id="A0AAN5CDD8"/>